<proteinExistence type="predicted"/>
<feature type="region of interest" description="Disordered" evidence="1">
    <location>
        <begin position="1"/>
        <end position="45"/>
    </location>
</feature>
<organism evidence="2">
    <name type="scientific">Oryza meridionalis</name>
    <dbReference type="NCBI Taxonomy" id="40149"/>
    <lineage>
        <taxon>Eukaryota</taxon>
        <taxon>Viridiplantae</taxon>
        <taxon>Streptophyta</taxon>
        <taxon>Embryophyta</taxon>
        <taxon>Tracheophyta</taxon>
        <taxon>Spermatophyta</taxon>
        <taxon>Magnoliopsida</taxon>
        <taxon>Liliopsida</taxon>
        <taxon>Poales</taxon>
        <taxon>Poaceae</taxon>
        <taxon>BOP clade</taxon>
        <taxon>Oryzoideae</taxon>
        <taxon>Oryzeae</taxon>
        <taxon>Oryzinae</taxon>
        <taxon>Oryza</taxon>
    </lineage>
</organism>
<protein>
    <submittedName>
        <fullName evidence="2">Uncharacterized protein</fullName>
    </submittedName>
</protein>
<evidence type="ECO:0000313" key="2">
    <source>
        <dbReference type="EnsemblPlants" id="OMERI06G18160.1"/>
    </source>
</evidence>
<evidence type="ECO:0000313" key="3">
    <source>
        <dbReference type="Proteomes" id="UP000008021"/>
    </source>
</evidence>
<dbReference type="Proteomes" id="UP000008021">
    <property type="component" value="Chromosome 6"/>
</dbReference>
<feature type="region of interest" description="Disordered" evidence="1">
    <location>
        <begin position="100"/>
        <end position="130"/>
    </location>
</feature>
<dbReference type="EnsemblPlants" id="OMERI06G18160.1">
    <property type="protein sequence ID" value="OMERI06G18160.1"/>
    <property type="gene ID" value="OMERI06G18160"/>
</dbReference>
<keyword evidence="3" id="KW-1185">Reference proteome</keyword>
<sequence>MAHGEKGQQVGAAGTAAAPSPPSTRRTSSHCSPSDSPSTVAPPSPCRLCVDVVRLSRPPQQRCPPLLASATTPIGTKHCHAAADADATVHGQAVGTGFTNKAIPDARGGSGNDSLQDFTDHTDGEYPSVF</sequence>
<reference evidence="2" key="1">
    <citation type="submission" date="2015-04" db="UniProtKB">
        <authorList>
            <consortium name="EnsemblPlants"/>
        </authorList>
    </citation>
    <scope>IDENTIFICATION</scope>
</reference>
<dbReference type="HOGENOM" id="CLU_1941453_0_0_1"/>
<feature type="compositionally biased region" description="Low complexity" evidence="1">
    <location>
        <begin position="11"/>
        <end position="38"/>
    </location>
</feature>
<accession>A0A0E0E2L2</accession>
<evidence type="ECO:0000256" key="1">
    <source>
        <dbReference type="SAM" id="MobiDB-lite"/>
    </source>
</evidence>
<dbReference type="Gramene" id="OMERI06G18160.1">
    <property type="protein sequence ID" value="OMERI06G18160.1"/>
    <property type="gene ID" value="OMERI06G18160"/>
</dbReference>
<name>A0A0E0E2L2_9ORYZ</name>
<reference evidence="2" key="2">
    <citation type="submission" date="2018-05" db="EMBL/GenBank/DDBJ databases">
        <title>OmerRS3 (Oryza meridionalis Reference Sequence Version 3).</title>
        <authorList>
            <person name="Zhang J."/>
            <person name="Kudrna D."/>
            <person name="Lee S."/>
            <person name="Talag J."/>
            <person name="Welchert J."/>
            <person name="Wing R.A."/>
        </authorList>
    </citation>
    <scope>NUCLEOTIDE SEQUENCE [LARGE SCALE GENOMIC DNA]</scope>
    <source>
        <strain evidence="2">cv. OR44</strain>
    </source>
</reference>
<dbReference type="AlphaFoldDB" id="A0A0E0E2L2"/>